<dbReference type="Gene3D" id="1.10.10.10">
    <property type="entry name" value="Winged helix-like DNA-binding domain superfamily/Winged helix DNA-binding domain"/>
    <property type="match status" value="1"/>
</dbReference>
<dbReference type="Proteomes" id="UP000185696">
    <property type="component" value="Unassembled WGS sequence"/>
</dbReference>
<dbReference type="Pfam" id="PF13191">
    <property type="entry name" value="AAA_16"/>
    <property type="match status" value="1"/>
</dbReference>
<dbReference type="SUPFAM" id="SSF46894">
    <property type="entry name" value="C-terminal effector domain of the bipartite response regulators"/>
    <property type="match status" value="1"/>
</dbReference>
<dbReference type="RefSeq" id="WP_075133494.1">
    <property type="nucleotide sequence ID" value="NZ_MSIF01000006.1"/>
</dbReference>
<sequence length="956" mass="100867">MMTSYRAGSTIVSPSLVGRAAELRALVDVLAAPPAVAVVVGEAGIGKSRLVAELSRHLTGRQVIRGWCRRIREPFPLGPVIDAVRSLGEDLSGARLSPVVGTLRPLLPELEHLLPPRPDPLDDRAADRHRLFRGLVELLAAPGPTVLVIEDLHWVDELTVDFLSYLITDPPPGLSVVLTYRAEEIDPQVRALTAVAPHSGGRIAIDLAPLDADQTGELAAAVLGTDAVSAEFADYLCARAAGLPFAIEELLALLRTKNLLVRSPSGWARREIEELNVPLRVRDSVLDRLAGLARDTRTVIQAAAVLQGPVPASVLVATAGVAPTALGPALACGLLTETTDAAPATLPETVAFRHPLAAQAIYEDLSGETRRELHSHAAAALDTLRPVPLGQLAHHLRLAGRTGEWATVAERAAVQAIELGDDAEAARLLREVLTTALLASEPRGRVAALFAQVASEAYVGPEAFDLVAPVLEQDIPVPVRGELRFRGALLLNQLSQDSIRVFDLLISASEDLDHRPDLKAWALACLGAPLAPGLPLAERVGHLSQARALLDEVDDRVFEVFLLGKIGSFLAPTGHPSWRDVTERMVARARSAPASRRELGAYNSATVACCVLGDHATARLLLDQAGPAVARSESPRMELRYEAARVLHDYCTGAWTDLRARARTAYDGLDLDVCTRHDVEAVVICLDVAQGGLKPGRGGLGAAARRWAGIGVDQSAIVFGALARAAVARDDTEGALACVDHLLAEARARDLWAPVGQALPALAAALIHAGRAAEADELVDTFADKVRGMDVPLAPAAVGHARGLLTGSSADLLAAAESYGALAHPYLAAQARESAAEVLLTTGGPTTAGPHLAAAISTYQRLGARADENRASGLARRNGISVPARHRGGQGGYGGALSPREREVAALAAGGRTNKEIAATLHVSTKTVDKHLSATLRKLGLRSRVELARRNGESYP</sequence>
<dbReference type="GO" id="GO:0003677">
    <property type="term" value="F:DNA binding"/>
    <property type="evidence" value="ECO:0007669"/>
    <property type="project" value="InterPro"/>
</dbReference>
<dbReference type="GO" id="GO:0006355">
    <property type="term" value="P:regulation of DNA-templated transcription"/>
    <property type="evidence" value="ECO:0007669"/>
    <property type="project" value="InterPro"/>
</dbReference>
<dbReference type="PRINTS" id="PR00038">
    <property type="entry name" value="HTHLUXR"/>
</dbReference>
<accession>A0A7Z1AYF4</accession>
<keyword evidence="2" id="KW-0067">ATP-binding</keyword>
<dbReference type="GO" id="GO:0005524">
    <property type="term" value="F:ATP binding"/>
    <property type="evidence" value="ECO:0007669"/>
    <property type="project" value="UniProtKB-KW"/>
</dbReference>
<dbReference type="CDD" id="cd06170">
    <property type="entry name" value="LuxR_C_like"/>
    <property type="match status" value="1"/>
</dbReference>
<dbReference type="InterPro" id="IPR041664">
    <property type="entry name" value="AAA_16"/>
</dbReference>
<dbReference type="PANTHER" id="PTHR16305:SF35">
    <property type="entry name" value="TRANSCRIPTIONAL ACTIVATOR DOMAIN"/>
    <property type="match status" value="1"/>
</dbReference>
<feature type="domain" description="HTH luxR-type" evidence="3">
    <location>
        <begin position="890"/>
        <end position="955"/>
    </location>
</feature>
<dbReference type="PROSITE" id="PS50043">
    <property type="entry name" value="HTH_LUXR_2"/>
    <property type="match status" value="1"/>
</dbReference>
<dbReference type="OrthoDB" id="5476461at2"/>
<dbReference type="Gene3D" id="3.40.50.300">
    <property type="entry name" value="P-loop containing nucleotide triphosphate hydrolases"/>
    <property type="match status" value="1"/>
</dbReference>
<dbReference type="SUPFAM" id="SSF52540">
    <property type="entry name" value="P-loop containing nucleoside triphosphate hydrolases"/>
    <property type="match status" value="1"/>
</dbReference>
<dbReference type="PANTHER" id="PTHR16305">
    <property type="entry name" value="TESTICULAR SOLUBLE ADENYLYL CYCLASE"/>
    <property type="match status" value="1"/>
</dbReference>
<comment type="caution">
    <text evidence="4">The sequence shown here is derived from an EMBL/GenBank/DDBJ whole genome shotgun (WGS) entry which is preliminary data.</text>
</comment>
<evidence type="ECO:0000313" key="5">
    <source>
        <dbReference type="Proteomes" id="UP000185696"/>
    </source>
</evidence>
<dbReference type="InterPro" id="IPR027417">
    <property type="entry name" value="P-loop_NTPase"/>
</dbReference>
<dbReference type="InterPro" id="IPR016032">
    <property type="entry name" value="Sig_transdc_resp-reg_C-effctor"/>
</dbReference>
<keyword evidence="5" id="KW-1185">Reference proteome</keyword>
<evidence type="ECO:0000259" key="3">
    <source>
        <dbReference type="PROSITE" id="PS50043"/>
    </source>
</evidence>
<dbReference type="GO" id="GO:0005737">
    <property type="term" value="C:cytoplasm"/>
    <property type="evidence" value="ECO:0007669"/>
    <property type="project" value="TreeGrafter"/>
</dbReference>
<keyword evidence="1" id="KW-0547">Nucleotide-binding</keyword>
<protein>
    <recommendedName>
        <fullName evidence="3">HTH luxR-type domain-containing protein</fullName>
    </recommendedName>
</protein>
<evidence type="ECO:0000313" key="4">
    <source>
        <dbReference type="EMBL" id="OLF10505.1"/>
    </source>
</evidence>
<evidence type="ECO:0000256" key="2">
    <source>
        <dbReference type="ARBA" id="ARBA00022840"/>
    </source>
</evidence>
<dbReference type="AlphaFoldDB" id="A0A7Z1AYF4"/>
<gene>
    <name evidence="4" type="ORF">BLA60_15050</name>
</gene>
<dbReference type="Pfam" id="PF00196">
    <property type="entry name" value="GerE"/>
    <property type="match status" value="1"/>
</dbReference>
<organism evidence="4 5">
    <name type="scientific">Actinophytocola xinjiangensis</name>
    <dbReference type="NCBI Taxonomy" id="485602"/>
    <lineage>
        <taxon>Bacteria</taxon>
        <taxon>Bacillati</taxon>
        <taxon>Actinomycetota</taxon>
        <taxon>Actinomycetes</taxon>
        <taxon>Pseudonocardiales</taxon>
        <taxon>Pseudonocardiaceae</taxon>
    </lineage>
</organism>
<dbReference type="EMBL" id="MSIF01000006">
    <property type="protein sequence ID" value="OLF10505.1"/>
    <property type="molecule type" value="Genomic_DNA"/>
</dbReference>
<dbReference type="GO" id="GO:0004016">
    <property type="term" value="F:adenylate cyclase activity"/>
    <property type="evidence" value="ECO:0007669"/>
    <property type="project" value="TreeGrafter"/>
</dbReference>
<evidence type="ECO:0000256" key="1">
    <source>
        <dbReference type="ARBA" id="ARBA00022741"/>
    </source>
</evidence>
<proteinExistence type="predicted"/>
<dbReference type="InterPro" id="IPR000792">
    <property type="entry name" value="Tscrpt_reg_LuxR_C"/>
</dbReference>
<reference evidence="4 5" key="1">
    <citation type="submission" date="2016-12" db="EMBL/GenBank/DDBJ databases">
        <title>The draft genome sequence of Actinophytocola xinjiangensis.</title>
        <authorList>
            <person name="Wang W."/>
            <person name="Yuan L."/>
        </authorList>
    </citation>
    <scope>NUCLEOTIDE SEQUENCE [LARGE SCALE GENOMIC DNA]</scope>
    <source>
        <strain evidence="4 5">CGMCC 4.4663</strain>
    </source>
</reference>
<dbReference type="InterPro" id="IPR036388">
    <property type="entry name" value="WH-like_DNA-bd_sf"/>
</dbReference>
<dbReference type="PROSITE" id="PS00622">
    <property type="entry name" value="HTH_LUXR_1"/>
    <property type="match status" value="1"/>
</dbReference>
<name>A0A7Z1AYF4_9PSEU</name>
<dbReference type="SMART" id="SM00421">
    <property type="entry name" value="HTH_LUXR"/>
    <property type="match status" value="1"/>
</dbReference>